<gene>
    <name evidence="9" type="ORF">HNR21_005638</name>
</gene>
<dbReference type="InterPro" id="IPR017595">
    <property type="entry name" value="OHCU_decarboxylase-2"/>
</dbReference>
<comment type="catalytic activity">
    <reaction evidence="1">
        <text>5-hydroxy-2-oxo-4-ureido-2,5-dihydro-1H-imidazole-5-carboxylate + H(+) = (S)-allantoin + CO2</text>
        <dbReference type="Rhea" id="RHEA:26301"/>
        <dbReference type="ChEBI" id="CHEBI:15378"/>
        <dbReference type="ChEBI" id="CHEBI:15678"/>
        <dbReference type="ChEBI" id="CHEBI:16526"/>
        <dbReference type="ChEBI" id="CHEBI:58639"/>
        <dbReference type="EC" id="4.1.1.97"/>
    </reaction>
</comment>
<dbReference type="EMBL" id="JACJII010000001">
    <property type="protein sequence ID" value="MBA9006756.1"/>
    <property type="molecule type" value="Genomic_DNA"/>
</dbReference>
<feature type="domain" description="Oxo-4-hydroxy-4-carboxy-5-ureidoimidazoline decarboxylase" evidence="8">
    <location>
        <begin position="12"/>
        <end position="165"/>
    </location>
</feature>
<evidence type="ECO:0000256" key="1">
    <source>
        <dbReference type="ARBA" id="ARBA00001163"/>
    </source>
</evidence>
<evidence type="ECO:0000256" key="7">
    <source>
        <dbReference type="SAM" id="MobiDB-lite"/>
    </source>
</evidence>
<keyword evidence="10" id="KW-1185">Reference proteome</keyword>
<dbReference type="Proteomes" id="UP000539313">
    <property type="component" value="Unassembled WGS sequence"/>
</dbReference>
<dbReference type="InterPro" id="IPR018020">
    <property type="entry name" value="OHCU_decarboxylase"/>
</dbReference>
<accession>A0A7W3N390</accession>
<evidence type="ECO:0000259" key="8">
    <source>
        <dbReference type="Pfam" id="PF09349"/>
    </source>
</evidence>
<dbReference type="EC" id="4.1.1.97" evidence="3"/>
<dbReference type="SUPFAM" id="SSF158694">
    <property type="entry name" value="UraD-Like"/>
    <property type="match status" value="1"/>
</dbReference>
<dbReference type="NCBIfam" id="NF010372">
    <property type="entry name" value="PRK13798.1"/>
    <property type="match status" value="1"/>
</dbReference>
<dbReference type="Gene3D" id="1.10.3330.10">
    <property type="entry name" value="Oxo-4-hydroxy-4-carboxy-5-ureidoimidazoline decarboxylase"/>
    <property type="match status" value="1"/>
</dbReference>
<evidence type="ECO:0000256" key="5">
    <source>
        <dbReference type="ARBA" id="ARBA00022793"/>
    </source>
</evidence>
<reference evidence="9 10" key="1">
    <citation type="submission" date="2020-08" db="EMBL/GenBank/DDBJ databases">
        <title>Sequencing the genomes of 1000 actinobacteria strains.</title>
        <authorList>
            <person name="Klenk H.-P."/>
        </authorList>
    </citation>
    <scope>NUCLEOTIDE SEQUENCE [LARGE SCALE GENOMIC DNA]</scope>
    <source>
        <strain evidence="9 10">DSM 45823</strain>
    </source>
</reference>
<dbReference type="NCBIfam" id="TIGR03180">
    <property type="entry name" value="UraD_2"/>
    <property type="match status" value="1"/>
</dbReference>
<name>A0A7W3N390_9ACTN</name>
<dbReference type="GO" id="GO:0051997">
    <property type="term" value="F:2-oxo-4-hydroxy-4-carboxy-5-ureidoimidazoline decarboxylase activity"/>
    <property type="evidence" value="ECO:0007669"/>
    <property type="project" value="UniProtKB-EC"/>
</dbReference>
<evidence type="ECO:0000256" key="3">
    <source>
        <dbReference type="ARBA" id="ARBA00012257"/>
    </source>
</evidence>
<feature type="compositionally biased region" description="Basic and acidic residues" evidence="7">
    <location>
        <begin position="72"/>
        <end position="86"/>
    </location>
</feature>
<dbReference type="Pfam" id="PF09349">
    <property type="entry name" value="OHCU_decarbox"/>
    <property type="match status" value="1"/>
</dbReference>
<protein>
    <recommendedName>
        <fullName evidence="3">2-oxo-4-hydroxy-4-carboxy-5-ureidoimidazoline decarboxylase</fullName>
        <ecNumber evidence="3">4.1.1.97</ecNumber>
    </recommendedName>
</protein>
<proteinExistence type="predicted"/>
<evidence type="ECO:0000313" key="9">
    <source>
        <dbReference type="EMBL" id="MBA9006756.1"/>
    </source>
</evidence>
<evidence type="ECO:0000256" key="4">
    <source>
        <dbReference type="ARBA" id="ARBA00022631"/>
    </source>
</evidence>
<dbReference type="GO" id="GO:0019628">
    <property type="term" value="P:urate catabolic process"/>
    <property type="evidence" value="ECO:0007669"/>
    <property type="project" value="TreeGrafter"/>
</dbReference>
<feature type="region of interest" description="Disordered" evidence="7">
    <location>
        <begin position="72"/>
        <end position="100"/>
    </location>
</feature>
<sequence length="171" mass="18981">MSRGPRGVGRLNALPPHDAERELLSCCGSRTWARAVADGRPYPDTAALKAACDAAFTRLTWEDVEEALSRHPRIGDRPAGADRESAWSRGEQSGVAGADREVTRRLHEGNLEYEKRFGHVFLICATGLDAGRMLEALTERLGNDTATERRIVREELAKIARLRLDKLLEHP</sequence>
<dbReference type="RefSeq" id="WP_182707558.1">
    <property type="nucleotide sequence ID" value="NZ_JACJII010000001.1"/>
</dbReference>
<dbReference type="PANTHER" id="PTHR43466:SF1">
    <property type="entry name" value="2-OXO-4-HYDROXY-4-CARBOXY-5-UREIDOIMIDAZOLINE DECARBOXYLASE-RELATED"/>
    <property type="match status" value="1"/>
</dbReference>
<keyword evidence="5" id="KW-0210">Decarboxylase</keyword>
<evidence type="ECO:0000256" key="2">
    <source>
        <dbReference type="ARBA" id="ARBA00004754"/>
    </source>
</evidence>
<organism evidence="9 10">
    <name type="scientific">Thermomonospora cellulosilytica</name>
    <dbReference type="NCBI Taxonomy" id="1411118"/>
    <lineage>
        <taxon>Bacteria</taxon>
        <taxon>Bacillati</taxon>
        <taxon>Actinomycetota</taxon>
        <taxon>Actinomycetes</taxon>
        <taxon>Streptosporangiales</taxon>
        <taxon>Thermomonosporaceae</taxon>
        <taxon>Thermomonospora</taxon>
    </lineage>
</organism>
<evidence type="ECO:0000313" key="10">
    <source>
        <dbReference type="Proteomes" id="UP000539313"/>
    </source>
</evidence>
<comment type="pathway">
    <text evidence="2">Purine metabolism; urate degradation; (S)-allantoin from urate: step 3/3.</text>
</comment>
<keyword evidence="6 9" id="KW-0456">Lyase</keyword>
<evidence type="ECO:0000256" key="6">
    <source>
        <dbReference type="ARBA" id="ARBA00023239"/>
    </source>
</evidence>
<dbReference type="AlphaFoldDB" id="A0A7W3N390"/>
<dbReference type="InterPro" id="IPR036778">
    <property type="entry name" value="OHCU_decarboxylase_sf"/>
</dbReference>
<comment type="caution">
    <text evidence="9">The sequence shown here is derived from an EMBL/GenBank/DDBJ whole genome shotgun (WGS) entry which is preliminary data.</text>
</comment>
<dbReference type="GO" id="GO:0006144">
    <property type="term" value="P:purine nucleobase metabolic process"/>
    <property type="evidence" value="ECO:0007669"/>
    <property type="project" value="UniProtKB-KW"/>
</dbReference>
<dbReference type="PANTHER" id="PTHR43466">
    <property type="entry name" value="2-OXO-4-HYDROXY-4-CARBOXY-5-UREIDOIMIDAZOLINE DECARBOXYLASE-RELATED"/>
    <property type="match status" value="1"/>
</dbReference>
<keyword evidence="4" id="KW-0659">Purine metabolism</keyword>